<organism evidence="6 7">
    <name type="scientific">Pseudodesulfovibrio hydrargyri</name>
    <dbReference type="NCBI Taxonomy" id="2125990"/>
    <lineage>
        <taxon>Bacteria</taxon>
        <taxon>Pseudomonadati</taxon>
        <taxon>Thermodesulfobacteriota</taxon>
        <taxon>Desulfovibrionia</taxon>
        <taxon>Desulfovibrionales</taxon>
        <taxon>Desulfovibrionaceae</taxon>
    </lineage>
</organism>
<dbReference type="OrthoDB" id="5349256at2"/>
<feature type="domain" description="HAMP" evidence="5">
    <location>
        <begin position="282"/>
        <end position="334"/>
    </location>
</feature>
<dbReference type="SUPFAM" id="SSF58104">
    <property type="entry name" value="Methyl-accepting chemotaxis protein (MCP) signaling domain"/>
    <property type="match status" value="1"/>
</dbReference>
<evidence type="ECO:0000259" key="5">
    <source>
        <dbReference type="PROSITE" id="PS50885"/>
    </source>
</evidence>
<dbReference type="AlphaFoldDB" id="A0A1J5NFJ1"/>
<dbReference type="PANTHER" id="PTHR32089:SF112">
    <property type="entry name" value="LYSOZYME-LIKE PROTEIN-RELATED"/>
    <property type="match status" value="1"/>
</dbReference>
<dbReference type="PROSITE" id="PS50111">
    <property type="entry name" value="CHEMOTAXIS_TRANSDUC_2"/>
    <property type="match status" value="1"/>
</dbReference>
<dbReference type="SMART" id="SM01358">
    <property type="entry name" value="HBM"/>
    <property type="match status" value="1"/>
</dbReference>
<reference evidence="6 7" key="1">
    <citation type="submission" date="2015-09" db="EMBL/GenBank/DDBJ databases">
        <title>Genome of Desulfovibrio dechloracetivorans BerOc1, a mercury methylating strain isolated from highly hydrocarbons and metals contaminated coastal sediments.</title>
        <authorList>
            <person name="Goni Urriza M."/>
            <person name="Gassie C."/>
            <person name="Bouchez O."/>
            <person name="Klopp C."/>
            <person name="Ranchou-Peyruse A."/>
            <person name="Remy G."/>
        </authorList>
    </citation>
    <scope>NUCLEOTIDE SEQUENCE [LARGE SCALE GENOMIC DNA]</scope>
    <source>
        <strain evidence="6 7">BerOc1</strain>
    </source>
</reference>
<evidence type="ECO:0000256" key="3">
    <source>
        <dbReference type="PROSITE-ProRule" id="PRU00284"/>
    </source>
</evidence>
<keyword evidence="1 3" id="KW-0807">Transducer</keyword>
<dbReference type="Proteomes" id="UP000181901">
    <property type="component" value="Unassembled WGS sequence"/>
</dbReference>
<proteinExistence type="inferred from homology"/>
<protein>
    <submittedName>
        <fullName evidence="6">Methyl-accepting chemotaxis protein 4</fullName>
    </submittedName>
</protein>
<dbReference type="GO" id="GO:0004888">
    <property type="term" value="F:transmembrane signaling receptor activity"/>
    <property type="evidence" value="ECO:0007669"/>
    <property type="project" value="InterPro"/>
</dbReference>
<comment type="caution">
    <text evidence="6">The sequence shown here is derived from an EMBL/GenBank/DDBJ whole genome shotgun (WGS) entry which is preliminary data.</text>
</comment>
<dbReference type="InterPro" id="IPR003660">
    <property type="entry name" value="HAMP_dom"/>
</dbReference>
<dbReference type="RefSeq" id="WP_071544095.1">
    <property type="nucleotide sequence ID" value="NZ_LKAQ01000001.1"/>
</dbReference>
<evidence type="ECO:0000256" key="2">
    <source>
        <dbReference type="ARBA" id="ARBA00029447"/>
    </source>
</evidence>
<gene>
    <name evidence="6" type="primary">mcp4_1</name>
    <name evidence="6" type="ORF">BerOc1_00460</name>
</gene>
<evidence type="ECO:0000313" key="7">
    <source>
        <dbReference type="Proteomes" id="UP000181901"/>
    </source>
</evidence>
<dbReference type="Pfam" id="PF00672">
    <property type="entry name" value="HAMP"/>
    <property type="match status" value="1"/>
</dbReference>
<dbReference type="PROSITE" id="PS50885">
    <property type="entry name" value="HAMP"/>
    <property type="match status" value="1"/>
</dbReference>
<feature type="domain" description="Methyl-accepting transducer" evidence="4">
    <location>
        <begin position="381"/>
        <end position="617"/>
    </location>
</feature>
<dbReference type="EMBL" id="LKAQ01000001">
    <property type="protein sequence ID" value="OIQ51991.1"/>
    <property type="molecule type" value="Genomic_DNA"/>
</dbReference>
<dbReference type="Pfam" id="PF00015">
    <property type="entry name" value="MCPsignal"/>
    <property type="match status" value="1"/>
</dbReference>
<dbReference type="GO" id="GO:0016020">
    <property type="term" value="C:membrane"/>
    <property type="evidence" value="ECO:0007669"/>
    <property type="project" value="InterPro"/>
</dbReference>
<dbReference type="Gene3D" id="1.10.287.950">
    <property type="entry name" value="Methyl-accepting chemotaxis protein"/>
    <property type="match status" value="1"/>
</dbReference>
<dbReference type="GO" id="GO:0006935">
    <property type="term" value="P:chemotaxis"/>
    <property type="evidence" value="ECO:0007669"/>
    <property type="project" value="InterPro"/>
</dbReference>
<sequence>MSIKNKLILIFVSVLLGLAGIFAVNYVGGQYVIKTRKLAALAREGTVLFLQARRHEKNFLLRKDEQYTRKALEDADKAGQVLEEIVRIKPGLADRCREALDILRQYREALIQVNDHYVAMGLTMKEGLRWAFIQAARNMEAEFAKTAMSEEFVIKLLQMRRHEKNYIIRGDTQYVGRVAKGAQELRAMLSSGYTPGEGAGQLKALQGYLDAFNNYVDREKRIADITGGLVEAARSLEPVYDEIAESSAAQSLHDARMIDYGVLGVELGVGAAILLLLLWVMRSINSPLMRLNAFARSVAGGDLDAQPQGVFRAELGELKGVLVDMVANLRAVIAKSRKMEEDARTQAGEAGRARDEALAQQERVQTLLERMGEAAGRADEVARKLATVSRDLKERTGKIAGSAITQQERMSESATAMEEMNATVNEVAMNVSDASGLANEASTEASQGIQVVHRAEKSMAEVAGTVSVLEEGMARLGSDTESIGQVISVINEIADQTNLLALNAAIEAARAGDAGRGFAVVADEVRKLAEKTMVATKEVEERITAIQEATGRNIHDVKETLAHVASANGEVGNSVDAFRNIREFSANVADRIEGIAIAARQQSAASEEISGAVLDVSRLASATAEDVQQAASVIAGLADMAETLQAIIGHLGGEERESERVLPGKAESRKLGAVQ</sequence>
<dbReference type="PANTHER" id="PTHR32089">
    <property type="entry name" value="METHYL-ACCEPTING CHEMOTAXIS PROTEIN MCPB"/>
    <property type="match status" value="1"/>
</dbReference>
<dbReference type="GO" id="GO:0007165">
    <property type="term" value="P:signal transduction"/>
    <property type="evidence" value="ECO:0007669"/>
    <property type="project" value="UniProtKB-KW"/>
</dbReference>
<name>A0A1J5NFJ1_9BACT</name>
<dbReference type="Gene3D" id="6.10.340.10">
    <property type="match status" value="1"/>
</dbReference>
<dbReference type="InterPro" id="IPR004090">
    <property type="entry name" value="Chemotax_Me-accpt_rcpt"/>
</dbReference>
<dbReference type="SMART" id="SM00304">
    <property type="entry name" value="HAMP"/>
    <property type="match status" value="1"/>
</dbReference>
<accession>A0A1J5NFJ1</accession>
<evidence type="ECO:0000313" key="6">
    <source>
        <dbReference type="EMBL" id="OIQ51991.1"/>
    </source>
</evidence>
<dbReference type="PRINTS" id="PR00260">
    <property type="entry name" value="CHEMTRNSDUCR"/>
</dbReference>
<dbReference type="CDD" id="cd11386">
    <property type="entry name" value="MCP_signal"/>
    <property type="match status" value="1"/>
</dbReference>
<keyword evidence="7" id="KW-1185">Reference proteome</keyword>
<dbReference type="InterPro" id="IPR032255">
    <property type="entry name" value="HBM"/>
</dbReference>
<evidence type="ECO:0000256" key="1">
    <source>
        <dbReference type="ARBA" id="ARBA00023224"/>
    </source>
</evidence>
<dbReference type="InterPro" id="IPR004089">
    <property type="entry name" value="MCPsignal_dom"/>
</dbReference>
<evidence type="ECO:0000259" key="4">
    <source>
        <dbReference type="PROSITE" id="PS50111"/>
    </source>
</evidence>
<dbReference type="SMART" id="SM00283">
    <property type="entry name" value="MA"/>
    <property type="match status" value="1"/>
</dbReference>
<comment type="similarity">
    <text evidence="2">Belongs to the methyl-accepting chemotaxis (MCP) protein family.</text>
</comment>